<name>A0ABY8Q6F0_9RHOB</name>
<evidence type="ECO:0000313" key="2">
    <source>
        <dbReference type="Proteomes" id="UP001230978"/>
    </source>
</evidence>
<gene>
    <name evidence="1" type="ORF">QF092_16155</name>
</gene>
<dbReference type="RefSeq" id="WP_281465454.1">
    <property type="nucleotide sequence ID" value="NZ_CP124535.1"/>
</dbReference>
<sequence length="95" mass="10385">MSADQGPRLSVAIHDAVSLPPHKDRPHLSHEDRLAVAAELYRLADTISSPPITHSDAVARQQAILRVKSLRALLRTADALPESWHKPMANDDVAP</sequence>
<dbReference type="EMBL" id="CP124535">
    <property type="protein sequence ID" value="WGV15767.1"/>
    <property type="molecule type" value="Genomic_DNA"/>
</dbReference>
<protein>
    <submittedName>
        <fullName evidence="1">Uncharacterized protein</fullName>
    </submittedName>
</protein>
<proteinExistence type="predicted"/>
<evidence type="ECO:0000313" key="1">
    <source>
        <dbReference type="EMBL" id="WGV15767.1"/>
    </source>
</evidence>
<keyword evidence="2" id="KW-1185">Reference proteome</keyword>
<reference evidence="1 2" key="1">
    <citation type="submission" date="2023-04" db="EMBL/GenBank/DDBJ databases">
        <title>YMD61, complete Genome.</title>
        <authorList>
            <person name="Zhang J."/>
        </authorList>
    </citation>
    <scope>NUCLEOTIDE SEQUENCE [LARGE SCALE GENOMIC DNA]</scope>
    <source>
        <strain evidence="1 2">YMD61</strain>
    </source>
</reference>
<accession>A0ABY8Q6F0</accession>
<dbReference type="Proteomes" id="UP001230978">
    <property type="component" value="Chromosome"/>
</dbReference>
<organism evidence="1 2">
    <name type="scientific">Fuscovulum ytuae</name>
    <dbReference type="NCBI Taxonomy" id="3042299"/>
    <lineage>
        <taxon>Bacteria</taxon>
        <taxon>Pseudomonadati</taxon>
        <taxon>Pseudomonadota</taxon>
        <taxon>Alphaproteobacteria</taxon>
        <taxon>Rhodobacterales</taxon>
        <taxon>Paracoccaceae</taxon>
        <taxon>Fuscovulum</taxon>
    </lineage>
</organism>